<evidence type="ECO:0000313" key="4">
    <source>
        <dbReference type="Proteomes" id="UP001059295"/>
    </source>
</evidence>
<gene>
    <name evidence="3" type="ORF">NQ491_03375</name>
</gene>
<keyword evidence="1" id="KW-0677">Repeat</keyword>
<dbReference type="PANTHER" id="PTHR32305:SF15">
    <property type="entry name" value="PROTEIN RHSA-RELATED"/>
    <property type="match status" value="1"/>
</dbReference>
<dbReference type="Proteomes" id="UP001059295">
    <property type="component" value="Chromosome"/>
</dbReference>
<keyword evidence="4" id="KW-1185">Reference proteome</keyword>
<protein>
    <submittedName>
        <fullName evidence="3">RHS repeat-associated core domain-containing protein</fullName>
    </submittedName>
</protein>
<name>A0ABY5V252_9BACT</name>
<reference evidence="3" key="1">
    <citation type="journal article" date="2022" name="Cell">
        <title>Design, construction, and in vivo augmentation of a complex gut microbiome.</title>
        <authorList>
            <person name="Cheng A.G."/>
            <person name="Ho P.Y."/>
            <person name="Aranda-Diaz A."/>
            <person name="Jain S."/>
            <person name="Yu F.B."/>
            <person name="Meng X."/>
            <person name="Wang M."/>
            <person name="Iakiviak M."/>
            <person name="Nagashima K."/>
            <person name="Zhao A."/>
            <person name="Murugkar P."/>
            <person name="Patil A."/>
            <person name="Atabakhsh K."/>
            <person name="Weakley A."/>
            <person name="Yan J."/>
            <person name="Brumbaugh A.R."/>
            <person name="Higginbottom S."/>
            <person name="Dimas A."/>
            <person name="Shiver A.L."/>
            <person name="Deutschbauer A."/>
            <person name="Neff N."/>
            <person name="Sonnenburg J.L."/>
            <person name="Huang K.C."/>
            <person name="Fischbach M.A."/>
        </authorList>
    </citation>
    <scope>NUCLEOTIDE SEQUENCE</scope>
    <source>
        <strain evidence="3">AP11</strain>
    </source>
</reference>
<sequence>MSYLTERATASMATNDVYVPGPTARMGYSYDSNGNMTNDYRKGLKFQYNFVNLVRRVQDDGGSTLVEYTYSVDGRKRQAVGGDGKGFRYRGDLVYTVEGGSLSLESAAFGEGRIAKTSGSYSPLYFVTDHLGSVRVVEDQSGTVCESNDYYPSGSRWKDPTSKVSTNRYRFSGKEEQTLGDLGYLDFGARMYDPALGRWFTQDPMAEKHFYLSPYNYCAGNPVSLIDPDGKEFVDHNGVKIVITYNRNGTLSFSKNATIDVMRAAKALYGTPTGRTQLRRMDQSDIKVKLSISPESKTGRTVDGKLTQIYGKAVQGNFNESDNYARKVNSDGTYGITEASIIIYEGTIKGQLEQGQGKHQGLTLEQAIGAVVAHEGVHATDKSEIHKDIKEEMTKYQVREDREVKPNAVERQIMKEYKILNKSRWWIDF</sequence>
<evidence type="ECO:0000256" key="1">
    <source>
        <dbReference type="ARBA" id="ARBA00022737"/>
    </source>
</evidence>
<organism evidence="3 4">
    <name type="scientific">Alistipes ihumii AP11</name>
    <dbReference type="NCBI Taxonomy" id="1211813"/>
    <lineage>
        <taxon>Bacteria</taxon>
        <taxon>Pseudomonadati</taxon>
        <taxon>Bacteroidota</taxon>
        <taxon>Bacteroidia</taxon>
        <taxon>Bacteroidales</taxon>
        <taxon>Rikenellaceae</taxon>
        <taxon>Alistipes</taxon>
    </lineage>
</organism>
<proteinExistence type="predicted"/>
<dbReference type="NCBIfam" id="TIGR03696">
    <property type="entry name" value="Rhs_assc_core"/>
    <property type="match status" value="1"/>
</dbReference>
<dbReference type="EMBL" id="CP102294">
    <property type="protein sequence ID" value="UWN57834.1"/>
    <property type="molecule type" value="Genomic_DNA"/>
</dbReference>
<dbReference type="InterPro" id="IPR056823">
    <property type="entry name" value="TEN-like_YD-shell"/>
</dbReference>
<dbReference type="GeneID" id="82890743"/>
<evidence type="ECO:0000313" key="3">
    <source>
        <dbReference type="EMBL" id="UWN57834.1"/>
    </source>
</evidence>
<dbReference type="InterPro" id="IPR050708">
    <property type="entry name" value="T6SS_VgrG/RHS"/>
</dbReference>
<accession>A0ABY5V252</accession>
<dbReference type="PANTHER" id="PTHR32305">
    <property type="match status" value="1"/>
</dbReference>
<dbReference type="InterPro" id="IPR022385">
    <property type="entry name" value="Rhs_assc_core"/>
</dbReference>
<dbReference type="RefSeq" id="WP_157365646.1">
    <property type="nucleotide sequence ID" value="NZ_CAPH01000003.1"/>
</dbReference>
<feature type="domain" description="Teneurin-like YD-shell" evidence="2">
    <location>
        <begin position="23"/>
        <end position="204"/>
    </location>
</feature>
<evidence type="ECO:0000259" key="2">
    <source>
        <dbReference type="Pfam" id="PF25023"/>
    </source>
</evidence>
<dbReference type="Pfam" id="PF25023">
    <property type="entry name" value="TEN_YD-shell"/>
    <property type="match status" value="1"/>
</dbReference>
<dbReference type="Gene3D" id="2.180.10.10">
    <property type="entry name" value="RHS repeat-associated core"/>
    <property type="match status" value="1"/>
</dbReference>